<name>A0A6P5X1N4_DURZI</name>
<proteinExistence type="predicted"/>
<feature type="transmembrane region" description="Helical" evidence="1">
    <location>
        <begin position="20"/>
        <end position="42"/>
    </location>
</feature>
<evidence type="ECO:0000256" key="1">
    <source>
        <dbReference type="SAM" id="Phobius"/>
    </source>
</evidence>
<feature type="transmembrane region" description="Helical" evidence="1">
    <location>
        <begin position="54"/>
        <end position="73"/>
    </location>
</feature>
<dbReference type="Pfam" id="PF13968">
    <property type="entry name" value="DUF4220"/>
    <property type="match status" value="1"/>
</dbReference>
<feature type="transmembrane region" description="Helical" evidence="1">
    <location>
        <begin position="310"/>
        <end position="332"/>
    </location>
</feature>
<dbReference type="KEGG" id="dzi:111279331"/>
<keyword evidence="1" id="KW-0812">Transmembrane</keyword>
<dbReference type="InterPro" id="IPR007658">
    <property type="entry name" value="DUF594"/>
</dbReference>
<evidence type="ECO:0000313" key="4">
    <source>
        <dbReference type="RefSeq" id="XP_022722083.1"/>
    </source>
</evidence>
<keyword evidence="3" id="KW-1185">Reference proteome</keyword>
<dbReference type="Proteomes" id="UP000515121">
    <property type="component" value="Unplaced"/>
</dbReference>
<sequence>MVRYFSLAVLFGVKKLWGEWNIRGAILFSLWLQIVLIFLAPIRKSTRKKFVISLVRFAYLLADIAAKFAVGLISNNSDLKPKEGIDLLAFWAPFLLLHLGGPDTITAFALEDNQLWRRHLLGFRFQATTIVYVFFQSLRNKNLWIPTILIFTAGIIKYVERTRALFLASTDKFRDSMLNSTPNCSTLMKDLVYGKAARRKRRQTYDLCRTAVAQGPFTLPENVDVAQASFTPLEKDPLEHLLLVKDAYQYFQIFKGLVVDLNFSFPKSDERRDFFDKTAEDALKLIEIELNFMYETLYIKMEVLRSIAGYVFRFTAFGSVLATLGLFCFQVNKDEFHKVDIGITYSLLLGAIALDVIAFFMLIFSDWTFVSIDIPKFPHRWSLAAVFNSFLALKMPWWQPCKCKTKSQEKDVQHHVLVTPLVFRRWSGSIPTHNLIRYCLKSSITRIHKFPSLWGIMFEKILCLLGINEVTKKVSDYMIMIKRKISQSNTSLAERAKSFKCNGSLGSWINKVTGFFGHIFRLITMPIKNIVDEMMYVSLEPFTKELWEFIFEEVKRKSENTSETKKGKYSARGDWVLEHKSELDVSELLKYVRDVEYDESILLWHVATDLCYYTDNEKVNEASSSNNVYMGKAPTYRQFSKILSDYMLYLLVFHPTTVSSVVGIEKLRFRDTCAEVETFFKEKYLRPNQDKEACEQIIFEYTDAGSVGPERKKSMTVLLEATKLATELKRMENEEGKDKWELLSSVWVELVSYAAITCSGSTHAQRLSNGGGLINLVWLLMAHFRLG</sequence>
<evidence type="ECO:0000313" key="3">
    <source>
        <dbReference type="Proteomes" id="UP000515121"/>
    </source>
</evidence>
<dbReference type="InterPro" id="IPR025315">
    <property type="entry name" value="DUF4220"/>
</dbReference>
<accession>A0A6P5X1N4</accession>
<feature type="transmembrane region" description="Helical" evidence="1">
    <location>
        <begin position="143"/>
        <end position="159"/>
    </location>
</feature>
<feature type="transmembrane region" description="Helical" evidence="1">
    <location>
        <begin position="344"/>
        <end position="369"/>
    </location>
</feature>
<feature type="transmembrane region" description="Helical" evidence="1">
    <location>
        <begin position="88"/>
        <end position="109"/>
    </location>
</feature>
<keyword evidence="1" id="KW-0472">Membrane</keyword>
<gene>
    <name evidence="4" type="primary">LOC111279331</name>
</gene>
<dbReference type="RefSeq" id="XP_022722083.1">
    <property type="nucleotide sequence ID" value="XM_022866348.1"/>
</dbReference>
<organism evidence="3 4">
    <name type="scientific">Durio zibethinus</name>
    <name type="common">Durian</name>
    <dbReference type="NCBI Taxonomy" id="66656"/>
    <lineage>
        <taxon>Eukaryota</taxon>
        <taxon>Viridiplantae</taxon>
        <taxon>Streptophyta</taxon>
        <taxon>Embryophyta</taxon>
        <taxon>Tracheophyta</taxon>
        <taxon>Spermatophyta</taxon>
        <taxon>Magnoliopsida</taxon>
        <taxon>eudicotyledons</taxon>
        <taxon>Gunneridae</taxon>
        <taxon>Pentapetalae</taxon>
        <taxon>rosids</taxon>
        <taxon>malvids</taxon>
        <taxon>Malvales</taxon>
        <taxon>Malvaceae</taxon>
        <taxon>Helicteroideae</taxon>
        <taxon>Durio</taxon>
    </lineage>
</organism>
<dbReference type="GeneID" id="111279331"/>
<evidence type="ECO:0000259" key="2">
    <source>
        <dbReference type="Pfam" id="PF13968"/>
    </source>
</evidence>
<reference evidence="4" key="1">
    <citation type="submission" date="2025-08" db="UniProtKB">
        <authorList>
            <consortium name="RefSeq"/>
        </authorList>
    </citation>
    <scope>IDENTIFICATION</scope>
    <source>
        <tissue evidence="4">Fruit stalk</tissue>
    </source>
</reference>
<dbReference type="OrthoDB" id="1689146at2759"/>
<protein>
    <submittedName>
        <fullName evidence="4">Uncharacterized protein LOC111279331</fullName>
    </submittedName>
</protein>
<feature type="domain" description="DUF4220" evidence="2">
    <location>
        <begin position="58"/>
        <end position="438"/>
    </location>
</feature>
<dbReference type="AlphaFoldDB" id="A0A6P5X1N4"/>
<dbReference type="PANTHER" id="PTHR31325">
    <property type="entry name" value="OS01G0798800 PROTEIN-RELATED"/>
    <property type="match status" value="1"/>
</dbReference>
<dbReference type="Pfam" id="PF04578">
    <property type="entry name" value="DUF594"/>
    <property type="match status" value="1"/>
</dbReference>
<keyword evidence="1" id="KW-1133">Transmembrane helix</keyword>